<dbReference type="AlphaFoldDB" id="A0A540NM19"/>
<evidence type="ECO:0000313" key="2">
    <source>
        <dbReference type="Proteomes" id="UP000315295"/>
    </source>
</evidence>
<evidence type="ECO:0000313" key="1">
    <source>
        <dbReference type="EMBL" id="TQE12082.1"/>
    </source>
</evidence>
<reference evidence="1 2" key="1">
    <citation type="journal article" date="2019" name="G3 (Bethesda)">
        <title>Sequencing of a Wild Apple (Malus baccata) Genome Unravels the Differences Between Cultivated and Wild Apple Species Regarding Disease Resistance and Cold Tolerance.</title>
        <authorList>
            <person name="Chen X."/>
        </authorList>
    </citation>
    <scope>NUCLEOTIDE SEQUENCE [LARGE SCALE GENOMIC DNA]</scope>
    <source>
        <strain evidence="2">cv. Shandingzi</strain>
        <tissue evidence="1">Leaves</tissue>
    </source>
</reference>
<accession>A0A540NM19</accession>
<keyword evidence="2" id="KW-1185">Reference proteome</keyword>
<comment type="caution">
    <text evidence="1">The sequence shown here is derived from an EMBL/GenBank/DDBJ whole genome shotgun (WGS) entry which is preliminary data.</text>
</comment>
<dbReference type="EMBL" id="VIEB01000023">
    <property type="protein sequence ID" value="TQE12082.1"/>
    <property type="molecule type" value="Genomic_DNA"/>
</dbReference>
<name>A0A540NM19_MALBA</name>
<organism evidence="1 2">
    <name type="scientific">Malus baccata</name>
    <name type="common">Siberian crab apple</name>
    <name type="synonym">Pyrus baccata</name>
    <dbReference type="NCBI Taxonomy" id="106549"/>
    <lineage>
        <taxon>Eukaryota</taxon>
        <taxon>Viridiplantae</taxon>
        <taxon>Streptophyta</taxon>
        <taxon>Embryophyta</taxon>
        <taxon>Tracheophyta</taxon>
        <taxon>Spermatophyta</taxon>
        <taxon>Magnoliopsida</taxon>
        <taxon>eudicotyledons</taxon>
        <taxon>Gunneridae</taxon>
        <taxon>Pentapetalae</taxon>
        <taxon>rosids</taxon>
        <taxon>fabids</taxon>
        <taxon>Rosales</taxon>
        <taxon>Rosaceae</taxon>
        <taxon>Amygdaloideae</taxon>
        <taxon>Maleae</taxon>
        <taxon>Malus</taxon>
    </lineage>
</organism>
<dbReference type="Proteomes" id="UP000315295">
    <property type="component" value="Unassembled WGS sequence"/>
</dbReference>
<sequence length="111" mass="12290">MTNCSKCSISAIPLPLQLPTAVTVNPKILTPLFLRPVLQWPLAANLSRSRLSLFSNLPSTNQRSRPLPCLLSPPPACQSISQGRFRSWVVYNLCFRSGKNLNVLSILKNCI</sequence>
<gene>
    <name evidence="1" type="ORF">C1H46_002285</name>
</gene>
<protein>
    <submittedName>
        <fullName evidence="1">Uncharacterized protein</fullName>
    </submittedName>
</protein>
<proteinExistence type="predicted"/>